<dbReference type="Gene3D" id="2.40.10.120">
    <property type="match status" value="1"/>
</dbReference>
<feature type="binding site" evidence="16">
    <location>
        <position position="142"/>
    </location>
    <ligand>
        <name>substrate</name>
    </ligand>
</feature>
<comment type="catalytic activity">
    <reaction evidence="1">
        <text>Acts on substrates that are at least partially unfolded. The cleavage site P1 residue is normally between a pair of hydrophobic residues, such as Val-|-Val.</text>
        <dbReference type="EC" id="3.4.21.107"/>
    </reaction>
</comment>
<feature type="binding site" evidence="16">
    <location>
        <begin position="213"/>
        <end position="215"/>
    </location>
    <ligand>
        <name>substrate</name>
    </ligand>
</feature>
<dbReference type="InterPro" id="IPR036034">
    <property type="entry name" value="PDZ_sf"/>
</dbReference>
<comment type="similarity">
    <text evidence="4">Belongs to the peptidase S1C family.</text>
</comment>
<dbReference type="InterPro" id="IPR001940">
    <property type="entry name" value="Peptidase_S1C"/>
</dbReference>
<evidence type="ECO:0000256" key="5">
    <source>
        <dbReference type="ARBA" id="ARBA00013035"/>
    </source>
</evidence>
<evidence type="ECO:0000313" key="20">
    <source>
        <dbReference type="Proteomes" id="UP000254771"/>
    </source>
</evidence>
<dbReference type="PANTHER" id="PTHR22939">
    <property type="entry name" value="SERINE PROTEASE FAMILY S1C HTRA-RELATED"/>
    <property type="match status" value="1"/>
</dbReference>
<feature type="active site" description="Charge relay system" evidence="15">
    <location>
        <position position="215"/>
    </location>
</feature>
<keyword evidence="20" id="KW-1185">Reference proteome</keyword>
<dbReference type="Pfam" id="PF00595">
    <property type="entry name" value="PDZ"/>
    <property type="match status" value="1"/>
</dbReference>
<dbReference type="NCBIfam" id="TIGR02037">
    <property type="entry name" value="degP_htrA_DO"/>
    <property type="match status" value="1"/>
</dbReference>
<comment type="caution">
    <text evidence="19">The sequence shown here is derived from an EMBL/GenBank/DDBJ whole genome shotgun (WGS) entry which is preliminary data.</text>
</comment>
<gene>
    <name evidence="19" type="ORF">DIZ78_08675</name>
</gene>
<dbReference type="Pfam" id="PF13365">
    <property type="entry name" value="Trypsin_2"/>
    <property type="match status" value="1"/>
</dbReference>
<comment type="function">
    <text evidence="2">Might be efficient in the degradation of transiently denatured and unfolded proteins which accumulate in the periplasm following stress conditions.</text>
</comment>
<dbReference type="SMART" id="SM00228">
    <property type="entry name" value="PDZ"/>
    <property type="match status" value="2"/>
</dbReference>
<dbReference type="PANTHER" id="PTHR22939:SF130">
    <property type="entry name" value="PERIPLASMIC SERINE ENDOPROTEASE DEGP-LIKE-RELATED"/>
    <property type="match status" value="1"/>
</dbReference>
<dbReference type="GO" id="GO:0004252">
    <property type="term" value="F:serine-type endopeptidase activity"/>
    <property type="evidence" value="ECO:0007669"/>
    <property type="project" value="InterPro"/>
</dbReference>
<feature type="active site" description="Charge relay system" evidence="15">
    <location>
        <position position="112"/>
    </location>
</feature>
<evidence type="ECO:0000256" key="3">
    <source>
        <dbReference type="ARBA" id="ARBA00004418"/>
    </source>
</evidence>
<evidence type="ECO:0000256" key="10">
    <source>
        <dbReference type="ARBA" id="ARBA00022764"/>
    </source>
</evidence>
<keyword evidence="8 17" id="KW-0732">Signal</keyword>
<evidence type="ECO:0000256" key="1">
    <source>
        <dbReference type="ARBA" id="ARBA00001772"/>
    </source>
</evidence>
<dbReference type="EMBL" id="QFXE01000010">
    <property type="protein sequence ID" value="RDH86243.1"/>
    <property type="molecule type" value="Genomic_DNA"/>
</dbReference>
<feature type="chain" id="PRO_5039191785" description="Probable periplasmic serine endoprotease DegP-like" evidence="17">
    <location>
        <begin position="27"/>
        <end position="474"/>
    </location>
</feature>
<keyword evidence="7" id="KW-0645">Protease</keyword>
<evidence type="ECO:0000313" key="19">
    <source>
        <dbReference type="EMBL" id="RDH86243.1"/>
    </source>
</evidence>
<dbReference type="Proteomes" id="UP000254771">
    <property type="component" value="Unassembled WGS sequence"/>
</dbReference>
<proteinExistence type="inferred from homology"/>
<feature type="active site" description="Charge relay system" evidence="15">
    <location>
        <position position="142"/>
    </location>
</feature>
<evidence type="ECO:0000256" key="9">
    <source>
        <dbReference type="ARBA" id="ARBA00022737"/>
    </source>
</evidence>
<evidence type="ECO:0000256" key="4">
    <source>
        <dbReference type="ARBA" id="ARBA00010541"/>
    </source>
</evidence>
<keyword evidence="10" id="KW-0574">Periplasm</keyword>
<organism evidence="19 20">
    <name type="scientific">endosymbiont of Escarpia spicata</name>
    <dbReference type="NCBI Taxonomy" id="2200908"/>
    <lineage>
        <taxon>Bacteria</taxon>
        <taxon>Pseudomonadati</taxon>
        <taxon>Pseudomonadota</taxon>
        <taxon>Gammaproteobacteria</taxon>
        <taxon>sulfur-oxidizing symbionts</taxon>
    </lineage>
</organism>
<keyword evidence="13" id="KW-0346">Stress response</keyword>
<dbReference type="SUPFAM" id="SSF50156">
    <property type="entry name" value="PDZ domain-like"/>
    <property type="match status" value="2"/>
</dbReference>
<feature type="domain" description="PDZ" evidence="18">
    <location>
        <begin position="367"/>
        <end position="437"/>
    </location>
</feature>
<dbReference type="InterPro" id="IPR009003">
    <property type="entry name" value="Peptidase_S1_PA"/>
</dbReference>
<dbReference type="FunFam" id="2.40.10.120:FF:000007">
    <property type="entry name" value="Periplasmic serine endoprotease DegP-like"/>
    <property type="match status" value="1"/>
</dbReference>
<evidence type="ECO:0000256" key="7">
    <source>
        <dbReference type="ARBA" id="ARBA00022670"/>
    </source>
</evidence>
<feature type="signal peptide" evidence="17">
    <location>
        <begin position="1"/>
        <end position="26"/>
    </location>
</feature>
<keyword evidence="9" id="KW-0677">Repeat</keyword>
<dbReference type="EC" id="3.4.21.107" evidence="5"/>
<evidence type="ECO:0000259" key="18">
    <source>
        <dbReference type="PROSITE" id="PS50106"/>
    </source>
</evidence>
<dbReference type="InterPro" id="IPR001478">
    <property type="entry name" value="PDZ"/>
</dbReference>
<dbReference type="InterPro" id="IPR011782">
    <property type="entry name" value="Pept_S1C_Do"/>
</dbReference>
<name>A0A370DN30_9GAMM</name>
<evidence type="ECO:0000256" key="2">
    <source>
        <dbReference type="ARBA" id="ARBA00002610"/>
    </source>
</evidence>
<evidence type="ECO:0000256" key="14">
    <source>
        <dbReference type="ARBA" id="ARBA00032850"/>
    </source>
</evidence>
<dbReference type="AlphaFoldDB" id="A0A370DN30"/>
<dbReference type="GO" id="GO:0006508">
    <property type="term" value="P:proteolysis"/>
    <property type="evidence" value="ECO:0007669"/>
    <property type="project" value="UniProtKB-KW"/>
</dbReference>
<reference evidence="19 20" key="1">
    <citation type="journal article" date="2018" name="ISME J.">
        <title>Endosymbiont genomes yield clues of tubeworm success.</title>
        <authorList>
            <person name="Li Y."/>
            <person name="Liles M.R."/>
            <person name="Halanych K.M."/>
        </authorList>
    </citation>
    <scope>NUCLEOTIDE SEQUENCE [LARGE SCALE GENOMIC DNA]</scope>
    <source>
        <strain evidence="19">A1462</strain>
    </source>
</reference>
<evidence type="ECO:0000256" key="12">
    <source>
        <dbReference type="ARBA" id="ARBA00022825"/>
    </source>
</evidence>
<accession>A0A370DN30</accession>
<sequence>MKSLNPPLMQWTVLVLVALLSIPAQAQLPDFTDLATENAPSVVNISTHQQQNIRQQMRRFNIPEIPDDNPFGELLKRFLDEHGNLQEDEVEKQSLGSGFIISPDGYILTNNHVVAEADEIIVRMHNRREYVARLIGTDERSDVALIKIEATDLPIVKIGSSKELKVGEWVLAIGSPFGFDHSVTAGIVSAKGRSLPSENYVPFIQTDVAINPGNSGGPLFNLKGEVVGVNSQIYSRSGGFMGLSFAIPIDVAMNVADQLKTRGHVSRGWLGVLIQDITGELAESFHMSHPRGALVARVLPDSPSSQAGLQVGDVILKYNGTELRSSSELPPLVGSSRVDRPARLEVLRGGKNIIVMVNIGELPPEEDAQLTQQVKPKIAKNRLGVTVSDLTEEHLSQFALPAGQGVMVDSVTGNEAREAGVREGDVIMMLNNDNIENAKQFGQLVKRLPGGKTVALLVHRTSGPMFLALRVPEE</sequence>
<keyword evidence="12" id="KW-0720">Serine protease</keyword>
<evidence type="ECO:0000256" key="16">
    <source>
        <dbReference type="PIRSR" id="PIRSR611782-2"/>
    </source>
</evidence>
<keyword evidence="11" id="KW-0378">Hydrolase</keyword>
<dbReference type="Pfam" id="PF13180">
    <property type="entry name" value="PDZ_2"/>
    <property type="match status" value="1"/>
</dbReference>
<dbReference type="PRINTS" id="PR00834">
    <property type="entry name" value="PROTEASES2C"/>
</dbReference>
<feature type="binding site" evidence="16">
    <location>
        <position position="112"/>
    </location>
    <ligand>
        <name>substrate</name>
    </ligand>
</feature>
<evidence type="ECO:0000256" key="11">
    <source>
        <dbReference type="ARBA" id="ARBA00022801"/>
    </source>
</evidence>
<evidence type="ECO:0000256" key="15">
    <source>
        <dbReference type="PIRSR" id="PIRSR611782-1"/>
    </source>
</evidence>
<protein>
    <recommendedName>
        <fullName evidence="6">Probable periplasmic serine endoprotease DegP-like</fullName>
        <ecNumber evidence="5">3.4.21.107</ecNumber>
    </recommendedName>
    <alternativeName>
        <fullName evidence="14">Protease Do</fullName>
    </alternativeName>
</protein>
<dbReference type="GO" id="GO:0042597">
    <property type="term" value="C:periplasmic space"/>
    <property type="evidence" value="ECO:0007669"/>
    <property type="project" value="UniProtKB-SubCell"/>
</dbReference>
<dbReference type="Gene3D" id="2.30.42.60">
    <property type="match status" value="1"/>
</dbReference>
<dbReference type="SUPFAM" id="SSF50494">
    <property type="entry name" value="Trypsin-like serine proteases"/>
    <property type="match status" value="1"/>
</dbReference>
<dbReference type="CDD" id="cd10839">
    <property type="entry name" value="cpPDZ1_DegP-like"/>
    <property type="match status" value="1"/>
</dbReference>
<evidence type="ECO:0000256" key="6">
    <source>
        <dbReference type="ARBA" id="ARBA00013958"/>
    </source>
</evidence>
<comment type="subcellular location">
    <subcellularLocation>
        <location evidence="3">Periplasm</location>
    </subcellularLocation>
</comment>
<evidence type="ECO:0000256" key="13">
    <source>
        <dbReference type="ARBA" id="ARBA00023016"/>
    </source>
</evidence>
<feature type="domain" description="PDZ" evidence="18">
    <location>
        <begin position="254"/>
        <end position="327"/>
    </location>
</feature>
<dbReference type="PROSITE" id="PS50106">
    <property type="entry name" value="PDZ"/>
    <property type="match status" value="2"/>
</dbReference>
<dbReference type="Gene3D" id="2.30.42.10">
    <property type="match status" value="1"/>
</dbReference>
<evidence type="ECO:0000256" key="17">
    <source>
        <dbReference type="SAM" id="SignalP"/>
    </source>
</evidence>
<evidence type="ECO:0000256" key="8">
    <source>
        <dbReference type="ARBA" id="ARBA00022729"/>
    </source>
</evidence>